<dbReference type="InterPro" id="IPR020568">
    <property type="entry name" value="Ribosomal_Su5_D2-typ_SF"/>
</dbReference>
<evidence type="ECO:0000256" key="7">
    <source>
        <dbReference type="ARBA" id="ARBA00022840"/>
    </source>
</evidence>
<evidence type="ECO:0000259" key="12">
    <source>
        <dbReference type="Pfam" id="PF00288"/>
    </source>
</evidence>
<dbReference type="RefSeq" id="WP_112377264.1">
    <property type="nucleotide sequence ID" value="NZ_CP030104.1"/>
</dbReference>
<dbReference type="PROSITE" id="PS00627">
    <property type="entry name" value="GHMP_KINASES_ATP"/>
    <property type="match status" value="1"/>
</dbReference>
<evidence type="ECO:0000256" key="2">
    <source>
        <dbReference type="ARBA" id="ARBA00022490"/>
    </source>
</evidence>
<evidence type="ECO:0000313" key="16">
    <source>
        <dbReference type="Proteomes" id="UP000248536"/>
    </source>
</evidence>
<dbReference type="SUPFAM" id="SSF54211">
    <property type="entry name" value="Ribosomal protein S5 domain 2-like"/>
    <property type="match status" value="1"/>
</dbReference>
<evidence type="ECO:0000256" key="5">
    <source>
        <dbReference type="ARBA" id="ARBA00022741"/>
    </source>
</evidence>
<dbReference type="InterPro" id="IPR019741">
    <property type="entry name" value="Galactokinase_CS"/>
</dbReference>
<organism evidence="15 16">
    <name type="scientific">Flagellimonas maritima</name>
    <dbReference type="NCBI Taxonomy" id="1383885"/>
    <lineage>
        <taxon>Bacteria</taxon>
        <taxon>Pseudomonadati</taxon>
        <taxon>Bacteroidota</taxon>
        <taxon>Flavobacteriia</taxon>
        <taxon>Flavobacteriales</taxon>
        <taxon>Flavobacteriaceae</taxon>
        <taxon>Flagellimonas</taxon>
    </lineage>
</organism>
<evidence type="ECO:0000256" key="6">
    <source>
        <dbReference type="ARBA" id="ARBA00022777"/>
    </source>
</evidence>
<dbReference type="OrthoDB" id="250531at2"/>
<evidence type="ECO:0000256" key="8">
    <source>
        <dbReference type="ARBA" id="ARBA00022842"/>
    </source>
</evidence>
<evidence type="ECO:0000256" key="10">
    <source>
        <dbReference type="ARBA" id="ARBA00023277"/>
    </source>
</evidence>
<evidence type="ECO:0000256" key="4">
    <source>
        <dbReference type="ARBA" id="ARBA00022723"/>
    </source>
</evidence>
<dbReference type="Gene3D" id="3.30.70.890">
    <property type="entry name" value="GHMP kinase, C-terminal domain"/>
    <property type="match status" value="1"/>
</dbReference>
<accession>A0A2Z4LPB7</accession>
<dbReference type="KEGG" id="spon:HME9304_00706"/>
<feature type="domain" description="GHMP kinase N-terminal" evidence="12">
    <location>
        <begin position="95"/>
        <end position="183"/>
    </location>
</feature>
<dbReference type="NCBIfam" id="TIGR00131">
    <property type="entry name" value="gal_kin"/>
    <property type="match status" value="1"/>
</dbReference>
<name>A0A2Z4LPB7_9FLAO</name>
<evidence type="ECO:0000259" key="13">
    <source>
        <dbReference type="Pfam" id="PF08544"/>
    </source>
</evidence>
<dbReference type="PRINTS" id="PR00959">
    <property type="entry name" value="MEVGALKINASE"/>
</dbReference>
<dbReference type="GO" id="GO:0005524">
    <property type="term" value="F:ATP binding"/>
    <property type="evidence" value="ECO:0007669"/>
    <property type="project" value="UniProtKB-UniRule"/>
</dbReference>
<dbReference type="EC" id="2.7.1.6" evidence="11"/>
<dbReference type="FunFam" id="3.30.230.10:FF:000017">
    <property type="entry name" value="Galactokinase"/>
    <property type="match status" value="1"/>
</dbReference>
<dbReference type="InterPro" id="IPR013750">
    <property type="entry name" value="GHMP_kinase_C_dom"/>
</dbReference>
<dbReference type="InterPro" id="IPR000705">
    <property type="entry name" value="Galactokinase"/>
</dbReference>
<evidence type="ECO:0000259" key="14">
    <source>
        <dbReference type="Pfam" id="PF10509"/>
    </source>
</evidence>
<dbReference type="PIRSF" id="PIRSF000530">
    <property type="entry name" value="Galactokinase"/>
    <property type="match status" value="1"/>
</dbReference>
<dbReference type="PROSITE" id="PS00106">
    <property type="entry name" value="GALACTOKINASE"/>
    <property type="match status" value="1"/>
</dbReference>
<evidence type="ECO:0000256" key="1">
    <source>
        <dbReference type="ARBA" id="ARBA00006566"/>
    </source>
</evidence>
<dbReference type="GO" id="GO:0005829">
    <property type="term" value="C:cytosol"/>
    <property type="evidence" value="ECO:0007669"/>
    <property type="project" value="TreeGrafter"/>
</dbReference>
<dbReference type="InterPro" id="IPR006204">
    <property type="entry name" value="GHMP_kinase_N_dom"/>
</dbReference>
<keyword evidence="16" id="KW-1185">Reference proteome</keyword>
<dbReference type="Pfam" id="PF00288">
    <property type="entry name" value="GHMP_kinases_N"/>
    <property type="match status" value="1"/>
</dbReference>
<dbReference type="NCBIfam" id="NF003705">
    <property type="entry name" value="PRK05322.1"/>
    <property type="match status" value="1"/>
</dbReference>
<dbReference type="Proteomes" id="UP000248536">
    <property type="component" value="Chromosome"/>
</dbReference>
<keyword evidence="10" id="KW-0119">Carbohydrate metabolism</keyword>
<dbReference type="PANTHER" id="PTHR10457:SF7">
    <property type="entry name" value="GALACTOKINASE-RELATED"/>
    <property type="match status" value="1"/>
</dbReference>
<dbReference type="GO" id="GO:0004335">
    <property type="term" value="F:galactokinase activity"/>
    <property type="evidence" value="ECO:0007669"/>
    <property type="project" value="UniProtKB-UniRule"/>
</dbReference>
<dbReference type="Gene3D" id="3.30.230.10">
    <property type="match status" value="1"/>
</dbReference>
<comment type="similarity">
    <text evidence="1">Belongs to the GHMP kinase family. GalK subfamily.</text>
</comment>
<dbReference type="InterPro" id="IPR014721">
    <property type="entry name" value="Ribsml_uS5_D2-typ_fold_subgr"/>
</dbReference>
<evidence type="ECO:0000256" key="3">
    <source>
        <dbReference type="ARBA" id="ARBA00022679"/>
    </source>
</evidence>
<evidence type="ECO:0000256" key="11">
    <source>
        <dbReference type="NCBIfam" id="TIGR00131"/>
    </source>
</evidence>
<keyword evidence="5" id="KW-0547">Nucleotide-binding</keyword>
<dbReference type="Pfam" id="PF10509">
    <property type="entry name" value="GalKase_gal_bdg"/>
    <property type="match status" value="1"/>
</dbReference>
<dbReference type="FunFam" id="3.30.70.890:FF:000001">
    <property type="entry name" value="Galactokinase"/>
    <property type="match status" value="1"/>
</dbReference>
<dbReference type="GO" id="GO:0046872">
    <property type="term" value="F:metal ion binding"/>
    <property type="evidence" value="ECO:0007669"/>
    <property type="project" value="UniProtKB-KW"/>
</dbReference>
<evidence type="ECO:0000256" key="9">
    <source>
        <dbReference type="ARBA" id="ARBA00023144"/>
    </source>
</evidence>
<dbReference type="InterPro" id="IPR019539">
    <property type="entry name" value="GalKase_N"/>
</dbReference>
<keyword evidence="4" id="KW-0479">Metal-binding</keyword>
<dbReference type="PRINTS" id="PR00473">
    <property type="entry name" value="GALCTOKINASE"/>
</dbReference>
<gene>
    <name evidence="15" type="ORF">HME9304_00706</name>
</gene>
<keyword evidence="9" id="KW-0299">Galactose metabolism</keyword>
<keyword evidence="7" id="KW-0067">ATP-binding</keyword>
<feature type="domain" description="GHMP kinase C-terminal" evidence="13">
    <location>
        <begin position="287"/>
        <end position="366"/>
    </location>
</feature>
<feature type="domain" description="Galactokinase N-terminal" evidence="14">
    <location>
        <begin position="15"/>
        <end position="62"/>
    </location>
</feature>
<keyword evidence="2" id="KW-0963">Cytoplasm</keyword>
<protein>
    <recommendedName>
        <fullName evidence="11">Galactokinase</fullName>
        <ecNumber evidence="11">2.7.1.6</ecNumber>
    </recommendedName>
</protein>
<sequence>MILYDKNILNTVQNAFRERYGEVFKLIFSPGRINLIGEHTDYNEGFVMPGAIDKGIYFAIAKNDQDVIRLHSLDLGEETDVKLNEVQPISLPWANYILGVVEELQKAQCKILGFDMVFGGDIPIGAGLSSSAALECGTGFALDHLFNLNLGKLEIIKAGQQAEHNFVGVQCGIMDQFANVMGKKAHLIQLDCRSLDYVYSPWAIEGYQILLCNSKVKHSLAESQYNQRRLECDTGVRILQKTHPEVKSLRNVSIEMLERMKVQFLEVIFQRCSYVIEENKRVLKASTALKEGQALQLGSLLYESHKGLSEKYEVSCKELDFLVDLAIAHPAVIGARMMGGGFGGCTINLVKKSEIEKVAEEFQKAYLEVYQIHLECYQIQLTNGTHIINQEV</sequence>
<dbReference type="InterPro" id="IPR006206">
    <property type="entry name" value="Mevalonate/galactokinase"/>
</dbReference>
<keyword evidence="6 15" id="KW-0418">Kinase</keyword>
<dbReference type="Pfam" id="PF08544">
    <property type="entry name" value="GHMP_kinases_C"/>
    <property type="match status" value="1"/>
</dbReference>
<dbReference type="PANTHER" id="PTHR10457">
    <property type="entry name" value="MEVALONATE KINASE/GALACTOKINASE"/>
    <property type="match status" value="1"/>
</dbReference>
<evidence type="ECO:0000313" key="15">
    <source>
        <dbReference type="EMBL" id="AWX43715.1"/>
    </source>
</evidence>
<dbReference type="SUPFAM" id="SSF55060">
    <property type="entry name" value="GHMP Kinase, C-terminal domain"/>
    <property type="match status" value="1"/>
</dbReference>
<proteinExistence type="inferred from homology"/>
<dbReference type="AlphaFoldDB" id="A0A2Z4LPB7"/>
<dbReference type="InterPro" id="IPR006203">
    <property type="entry name" value="GHMP_knse_ATP-bd_CS"/>
</dbReference>
<reference evidence="15 16" key="1">
    <citation type="submission" date="2018-06" db="EMBL/GenBank/DDBJ databases">
        <title>Spongiibacterium sp. HME9304 Genome sequencing and assembly.</title>
        <authorList>
            <person name="Kang H."/>
            <person name="Kim H."/>
            <person name="Joh K."/>
        </authorList>
    </citation>
    <scope>NUCLEOTIDE SEQUENCE [LARGE SCALE GENOMIC DNA]</scope>
    <source>
        <strain evidence="15 16">HME9304</strain>
    </source>
</reference>
<dbReference type="GO" id="GO:0006012">
    <property type="term" value="P:galactose metabolic process"/>
    <property type="evidence" value="ECO:0007669"/>
    <property type="project" value="UniProtKB-UniRule"/>
</dbReference>
<keyword evidence="3 15" id="KW-0808">Transferase</keyword>
<dbReference type="InterPro" id="IPR036554">
    <property type="entry name" value="GHMP_kinase_C_sf"/>
</dbReference>
<keyword evidence="8" id="KW-0460">Magnesium</keyword>
<dbReference type="EMBL" id="CP030104">
    <property type="protein sequence ID" value="AWX43715.1"/>
    <property type="molecule type" value="Genomic_DNA"/>
</dbReference>